<dbReference type="PANTHER" id="PTHR43999">
    <property type="entry name" value="DNAJ HOMOLOG SUBFAMILY C MEMBER 2"/>
    <property type="match status" value="1"/>
</dbReference>
<keyword evidence="4" id="KW-0677">Repeat</keyword>
<dbReference type="InterPro" id="IPR017884">
    <property type="entry name" value="SANT_dom"/>
</dbReference>
<evidence type="ECO:0000313" key="14">
    <source>
        <dbReference type="Proteomes" id="UP001159405"/>
    </source>
</evidence>
<feature type="compositionally biased region" description="Low complexity" evidence="8">
    <location>
        <begin position="46"/>
        <end position="59"/>
    </location>
</feature>
<dbReference type="PROSITE" id="PS00636">
    <property type="entry name" value="DNAJ_1"/>
    <property type="match status" value="1"/>
</dbReference>
<evidence type="ECO:0000256" key="8">
    <source>
        <dbReference type="SAM" id="MobiDB-lite"/>
    </source>
</evidence>
<dbReference type="Proteomes" id="UP001159405">
    <property type="component" value="Unassembled WGS sequence"/>
</dbReference>
<dbReference type="SUPFAM" id="SSF46565">
    <property type="entry name" value="Chaperone J-domain"/>
    <property type="match status" value="1"/>
</dbReference>
<keyword evidence="3" id="KW-0963">Cytoplasm</keyword>
<evidence type="ECO:0000256" key="4">
    <source>
        <dbReference type="ARBA" id="ARBA00022737"/>
    </source>
</evidence>
<dbReference type="Gene3D" id="1.10.287.110">
    <property type="entry name" value="DnaJ domain"/>
    <property type="match status" value="1"/>
</dbReference>
<evidence type="ECO:0000313" key="13">
    <source>
        <dbReference type="EMBL" id="CAH3141677.1"/>
    </source>
</evidence>
<organism evidence="13 14">
    <name type="scientific">Porites lobata</name>
    <dbReference type="NCBI Taxonomy" id="104759"/>
    <lineage>
        <taxon>Eukaryota</taxon>
        <taxon>Metazoa</taxon>
        <taxon>Cnidaria</taxon>
        <taxon>Anthozoa</taxon>
        <taxon>Hexacorallia</taxon>
        <taxon>Scleractinia</taxon>
        <taxon>Fungiina</taxon>
        <taxon>Poritidae</taxon>
        <taxon>Porites</taxon>
    </lineage>
</organism>
<dbReference type="CDD" id="cd06257">
    <property type="entry name" value="DnaJ"/>
    <property type="match status" value="1"/>
</dbReference>
<dbReference type="Pfam" id="PF16717">
    <property type="entry name" value="RAC_head"/>
    <property type="match status" value="1"/>
</dbReference>
<comment type="caution">
    <text evidence="13">The sequence shown here is derived from an EMBL/GenBank/DDBJ whole genome shotgun (WGS) entry which is preliminary data.</text>
</comment>
<name>A0ABN8PHD2_9CNID</name>
<dbReference type="Gene3D" id="1.10.10.60">
    <property type="entry name" value="Homeodomain-like"/>
    <property type="match status" value="2"/>
</dbReference>
<feature type="domain" description="SANT" evidence="11">
    <location>
        <begin position="553"/>
        <end position="608"/>
    </location>
</feature>
<evidence type="ECO:0000256" key="3">
    <source>
        <dbReference type="ARBA" id="ARBA00022490"/>
    </source>
</evidence>
<gene>
    <name evidence="13" type="ORF">PLOB_00041893</name>
</gene>
<feature type="domain" description="J" evidence="9">
    <location>
        <begin position="85"/>
        <end position="160"/>
    </location>
</feature>
<dbReference type="Pfam" id="PF00249">
    <property type="entry name" value="Myb_DNA-binding"/>
    <property type="match status" value="1"/>
</dbReference>
<dbReference type="PANTHER" id="PTHR43999:SF1">
    <property type="entry name" value="DNAJ HOMOLOG SUBFAMILY C MEMBER 2"/>
    <property type="match status" value="1"/>
</dbReference>
<dbReference type="InterPro" id="IPR009057">
    <property type="entry name" value="Homeodomain-like_sf"/>
</dbReference>
<sequence length="620" mass="71914">MALRPAKCDEKSVVISRLSAPSSLRIEPVGRWFEANLQRRQHGLSSHHSSSSSSSSASSEVNLSSDEEDPNFLLTLDPSEWKQQDHYKVLGLEKLRHKATLGDIKKAFKKKVLKHHPDKKTSNPDASDSKISEQSLFACITIANDILSNKSKRRAYDSVDPYFDDSVPSVNSNSKSNFIEVFGPVFDRNSRWSNLQPVPSLGDNNSTFEEVDNFYTFWYNFDSWREFSYLDEEEKEKGENREERRWIEKQNKVMRQKKKKEEVTRIRNLVDNAYTCDSRIKKFKEDEKERKLAEKKAKEDAARAAAEEKERQRLEALENERKLKEKEEQEAREKAQAAKVEKTKMKNIMKKERKTIRTVIKNYDYFVEDEEARIREMEVMDRLLEVISLENLQTFREGLETAGSKEEVKVIYEKEMEQMRERMRQEAIAATKQTTKNKEEGEEMTDDWTEEQTQLLIKAVNLFPAGTASRWKVIADYVNMHSKTGTERDSKHVIKKVKNLKKLDPSQKQEVNRKAFAKFDKDHSGSRTATAAAESDPTVRYNGNNAAEGTQQTTDKPWTSEEQRLLENALRSYPTNTAERWERIAESVPGRTKKECMKRYKELVEMVKAKKAAQSKGKVA</sequence>
<dbReference type="PROSITE" id="PS50076">
    <property type="entry name" value="DNAJ_2"/>
    <property type="match status" value="1"/>
</dbReference>
<comment type="subcellular location">
    <subcellularLocation>
        <location evidence="1">Cytoplasm</location>
        <location evidence="1">Cytosol</location>
    </subcellularLocation>
</comment>
<evidence type="ECO:0000256" key="1">
    <source>
        <dbReference type="ARBA" id="ARBA00004514"/>
    </source>
</evidence>
<dbReference type="Gene3D" id="1.10.8.840">
    <property type="entry name" value="Ribosome-associated complex head domain"/>
    <property type="match status" value="1"/>
</dbReference>
<feature type="compositionally biased region" description="Polar residues" evidence="8">
    <location>
        <begin position="541"/>
        <end position="557"/>
    </location>
</feature>
<feature type="region of interest" description="Disordered" evidence="8">
    <location>
        <begin position="40"/>
        <end position="65"/>
    </location>
</feature>
<dbReference type="Pfam" id="PF00226">
    <property type="entry name" value="DnaJ"/>
    <property type="match status" value="1"/>
</dbReference>
<dbReference type="SMART" id="SM00717">
    <property type="entry name" value="SANT"/>
    <property type="match status" value="2"/>
</dbReference>
<evidence type="ECO:0000256" key="6">
    <source>
        <dbReference type="ARBA" id="ARBA00023159"/>
    </source>
</evidence>
<feature type="domain" description="HTH myb-type" evidence="12">
    <location>
        <begin position="557"/>
        <end position="608"/>
    </location>
</feature>
<dbReference type="InterPro" id="IPR044634">
    <property type="entry name" value="Zuotin/DnaJC2"/>
</dbReference>
<feature type="region of interest" description="Disordered" evidence="8">
    <location>
        <begin position="517"/>
        <end position="559"/>
    </location>
</feature>
<keyword evidence="14" id="KW-1185">Reference proteome</keyword>
<evidence type="ECO:0000256" key="2">
    <source>
        <dbReference type="ARBA" id="ARBA00014469"/>
    </source>
</evidence>
<evidence type="ECO:0000259" key="10">
    <source>
        <dbReference type="PROSITE" id="PS50090"/>
    </source>
</evidence>
<dbReference type="PROSITE" id="PS51293">
    <property type="entry name" value="SANT"/>
    <property type="match status" value="1"/>
</dbReference>
<feature type="domain" description="Myb-like" evidence="10">
    <location>
        <begin position="550"/>
        <end position="604"/>
    </location>
</feature>
<dbReference type="EMBL" id="CALNXK010000067">
    <property type="protein sequence ID" value="CAH3141677.1"/>
    <property type="molecule type" value="Genomic_DNA"/>
</dbReference>
<dbReference type="SMART" id="SM00271">
    <property type="entry name" value="DnaJ"/>
    <property type="match status" value="1"/>
</dbReference>
<evidence type="ECO:0000259" key="12">
    <source>
        <dbReference type="PROSITE" id="PS51294"/>
    </source>
</evidence>
<dbReference type="InterPro" id="IPR032003">
    <property type="entry name" value="RAC_head"/>
</dbReference>
<dbReference type="InterPro" id="IPR018253">
    <property type="entry name" value="DnaJ_domain_CS"/>
</dbReference>
<keyword evidence="6" id="KW-0010">Activator</keyword>
<evidence type="ECO:0000256" key="5">
    <source>
        <dbReference type="ARBA" id="ARBA00022853"/>
    </source>
</evidence>
<feature type="region of interest" description="Disordered" evidence="8">
    <location>
        <begin position="296"/>
        <end position="334"/>
    </location>
</feature>
<dbReference type="Pfam" id="PF21884">
    <property type="entry name" value="ZUO1-like_ZHD"/>
    <property type="match status" value="1"/>
</dbReference>
<dbReference type="PROSITE" id="PS51294">
    <property type="entry name" value="HTH_MYB"/>
    <property type="match status" value="1"/>
</dbReference>
<dbReference type="CDD" id="cd23953">
    <property type="entry name" value="zuotin_NTD"/>
    <property type="match status" value="1"/>
</dbReference>
<dbReference type="InterPro" id="IPR017930">
    <property type="entry name" value="Myb_dom"/>
</dbReference>
<protein>
    <recommendedName>
        <fullName evidence="2">DnaJ homolog subfamily C member 2</fullName>
    </recommendedName>
</protein>
<reference evidence="13 14" key="1">
    <citation type="submission" date="2022-05" db="EMBL/GenBank/DDBJ databases">
        <authorList>
            <consortium name="Genoscope - CEA"/>
            <person name="William W."/>
        </authorList>
    </citation>
    <scope>NUCLEOTIDE SEQUENCE [LARGE SCALE GENOMIC DNA]</scope>
</reference>
<evidence type="ECO:0000259" key="9">
    <source>
        <dbReference type="PROSITE" id="PS50076"/>
    </source>
</evidence>
<dbReference type="CDD" id="cd00167">
    <property type="entry name" value="SANT"/>
    <property type="match status" value="1"/>
</dbReference>
<evidence type="ECO:0000256" key="7">
    <source>
        <dbReference type="ARBA" id="ARBA00023186"/>
    </source>
</evidence>
<dbReference type="SUPFAM" id="SSF46689">
    <property type="entry name" value="Homeodomain-like"/>
    <property type="match status" value="2"/>
</dbReference>
<dbReference type="InterPro" id="IPR054076">
    <property type="entry name" value="ZUO1-like_ZHD"/>
</dbReference>
<keyword evidence="5" id="KW-0156">Chromatin regulator</keyword>
<dbReference type="InterPro" id="IPR001005">
    <property type="entry name" value="SANT/Myb"/>
</dbReference>
<dbReference type="PROSITE" id="PS50090">
    <property type="entry name" value="MYB_LIKE"/>
    <property type="match status" value="1"/>
</dbReference>
<dbReference type="InterPro" id="IPR036869">
    <property type="entry name" value="J_dom_sf"/>
</dbReference>
<dbReference type="Pfam" id="PF23082">
    <property type="entry name" value="Myb_DNA-binding_2"/>
    <property type="match status" value="1"/>
</dbReference>
<evidence type="ECO:0000259" key="11">
    <source>
        <dbReference type="PROSITE" id="PS51293"/>
    </source>
</evidence>
<dbReference type="InterPro" id="IPR001623">
    <property type="entry name" value="DnaJ_domain"/>
</dbReference>
<keyword evidence="7" id="KW-0143">Chaperone</keyword>
<accession>A0ABN8PHD2</accession>
<proteinExistence type="predicted"/>
<dbReference type="InterPro" id="IPR042569">
    <property type="entry name" value="RAC_head_sf"/>
</dbReference>